<dbReference type="Gene3D" id="3.30.460.10">
    <property type="entry name" value="Beta Polymerase, domain 2"/>
    <property type="match status" value="1"/>
</dbReference>
<dbReference type="PANTHER" id="PTHR43449:SF1">
    <property type="entry name" value="POLYMERASE BETA NUCLEOTIDYLTRANSFERASE DOMAIN-CONTAINING PROTEIN"/>
    <property type="match status" value="1"/>
</dbReference>
<dbReference type="STRING" id="1797457.A2160_05005"/>
<organism evidence="2 3">
    <name type="scientific">Candidatus Beckwithbacteria bacterium RBG_13_42_9</name>
    <dbReference type="NCBI Taxonomy" id="1797457"/>
    <lineage>
        <taxon>Bacteria</taxon>
        <taxon>Candidatus Beckwithiibacteriota</taxon>
    </lineage>
</organism>
<comment type="caution">
    <text evidence="2">The sequence shown here is derived from an EMBL/GenBank/DDBJ whole genome shotgun (WGS) entry which is preliminary data.</text>
</comment>
<dbReference type="Proteomes" id="UP000177006">
    <property type="component" value="Unassembled WGS sequence"/>
</dbReference>
<reference evidence="2 3" key="1">
    <citation type="journal article" date="2016" name="Nat. Commun.">
        <title>Thousands of microbial genomes shed light on interconnected biogeochemical processes in an aquifer system.</title>
        <authorList>
            <person name="Anantharaman K."/>
            <person name="Brown C.T."/>
            <person name="Hug L.A."/>
            <person name="Sharon I."/>
            <person name="Castelle C.J."/>
            <person name="Probst A.J."/>
            <person name="Thomas B.C."/>
            <person name="Singh A."/>
            <person name="Wilkins M.J."/>
            <person name="Karaoz U."/>
            <person name="Brodie E.L."/>
            <person name="Williams K.H."/>
            <person name="Hubbard S.S."/>
            <person name="Banfield J.F."/>
        </authorList>
    </citation>
    <scope>NUCLEOTIDE SEQUENCE [LARGE SCALE GENOMIC DNA]</scope>
</reference>
<feature type="domain" description="Polymerase beta nucleotidyltransferase" evidence="1">
    <location>
        <begin position="28"/>
        <end position="107"/>
    </location>
</feature>
<protein>
    <recommendedName>
        <fullName evidence="1">Polymerase beta nucleotidyltransferase domain-containing protein</fullName>
    </recommendedName>
</protein>
<dbReference type="InterPro" id="IPR043519">
    <property type="entry name" value="NT_sf"/>
</dbReference>
<sequence length="109" mass="12567">MVKRKDLDQVYLSIDRFVNHLKMKGITLDKVILFGSWARGIPKDKSDIDLCLVSKKFGNDEVKELQFLLYQARAIDERIEPIPLSLSDYNNNATPMVLEIKKYGKVLPL</sequence>
<dbReference type="SUPFAM" id="SSF81301">
    <property type="entry name" value="Nucleotidyltransferase"/>
    <property type="match status" value="1"/>
</dbReference>
<dbReference type="Pfam" id="PF18765">
    <property type="entry name" value="Polbeta"/>
    <property type="match status" value="1"/>
</dbReference>
<dbReference type="PANTHER" id="PTHR43449">
    <property type="entry name" value="NUCLEOTIDYLTRANSFERASE"/>
    <property type="match status" value="1"/>
</dbReference>
<accession>A0A1F5E844</accession>
<gene>
    <name evidence="2" type="ORF">A2160_05005</name>
</gene>
<dbReference type="EMBL" id="MEZK01000008">
    <property type="protein sequence ID" value="OGD63535.1"/>
    <property type="molecule type" value="Genomic_DNA"/>
</dbReference>
<dbReference type="AlphaFoldDB" id="A0A1F5E844"/>
<name>A0A1F5E844_9BACT</name>
<dbReference type="CDD" id="cd05403">
    <property type="entry name" value="NT_KNTase_like"/>
    <property type="match status" value="1"/>
</dbReference>
<evidence type="ECO:0000259" key="1">
    <source>
        <dbReference type="Pfam" id="PF18765"/>
    </source>
</evidence>
<evidence type="ECO:0000313" key="2">
    <source>
        <dbReference type="EMBL" id="OGD63535.1"/>
    </source>
</evidence>
<dbReference type="InterPro" id="IPR041633">
    <property type="entry name" value="Polbeta"/>
</dbReference>
<proteinExistence type="predicted"/>
<evidence type="ECO:0000313" key="3">
    <source>
        <dbReference type="Proteomes" id="UP000177006"/>
    </source>
</evidence>